<dbReference type="RefSeq" id="WP_025065436.1">
    <property type="nucleotide sequence ID" value="NZ_CP013195.1"/>
</dbReference>
<reference evidence="3" key="1">
    <citation type="submission" date="2015-11" db="EMBL/GenBank/DDBJ databases">
        <authorList>
            <person name="Holder M.E."/>
            <person name="Ajami N.J."/>
            <person name="Petrosino J.F."/>
        </authorList>
    </citation>
    <scope>NUCLEOTIDE SEQUENCE [LARGE SCALE GENOMIC DNA]</scope>
    <source>
        <strain evidence="3">F0113</strain>
    </source>
</reference>
<dbReference type="InterPro" id="IPR006674">
    <property type="entry name" value="HD_domain"/>
</dbReference>
<gene>
    <name evidence="2" type="ORF">AS203_09340</name>
</gene>
<protein>
    <submittedName>
        <fullName evidence="2">Phosphohydrolase</fullName>
    </submittedName>
</protein>
<feature type="domain" description="HD" evidence="1">
    <location>
        <begin position="34"/>
        <end position="128"/>
    </location>
</feature>
<dbReference type="Gene3D" id="1.10.3210.10">
    <property type="entry name" value="Hypothetical protein af1432"/>
    <property type="match status" value="1"/>
</dbReference>
<name>A0A0S2KMD9_9BACT</name>
<organism evidence="2 3">
    <name type="scientific">Hoylesella enoeca</name>
    <dbReference type="NCBI Taxonomy" id="76123"/>
    <lineage>
        <taxon>Bacteria</taxon>
        <taxon>Pseudomonadati</taxon>
        <taxon>Bacteroidota</taxon>
        <taxon>Bacteroidia</taxon>
        <taxon>Bacteroidales</taxon>
        <taxon>Prevotellaceae</taxon>
        <taxon>Hoylesella</taxon>
    </lineage>
</organism>
<accession>A0A0S2KMD9</accession>
<dbReference type="KEGG" id="peo:AS203_09340"/>
<dbReference type="Proteomes" id="UP000056252">
    <property type="component" value="Chromosome"/>
</dbReference>
<dbReference type="EMBL" id="CP013195">
    <property type="protein sequence ID" value="ALO49267.1"/>
    <property type="molecule type" value="Genomic_DNA"/>
</dbReference>
<dbReference type="GO" id="GO:0016787">
    <property type="term" value="F:hydrolase activity"/>
    <property type="evidence" value="ECO:0007669"/>
    <property type="project" value="UniProtKB-KW"/>
</dbReference>
<proteinExistence type="predicted"/>
<evidence type="ECO:0000313" key="2">
    <source>
        <dbReference type="EMBL" id="ALO49267.1"/>
    </source>
</evidence>
<evidence type="ECO:0000313" key="3">
    <source>
        <dbReference type="Proteomes" id="UP000056252"/>
    </source>
</evidence>
<dbReference type="OrthoDB" id="384706at2"/>
<dbReference type="AlphaFoldDB" id="A0A0S2KMD9"/>
<sequence>MPTLPIVSLDLMEFIEQNILPRYTAFDKAHQLPHITRVIRRSLELASKIGADTNMAYVVAAYHDLGLAGPRAVHHLTSGKILGADRRLRKWFSTEQIKIMKEAVEDHRASASHAPRNIYGKIVAEADRDLDPDIVFRRTLEYGLEHYPEKDKEAQWQRFITHLENKYSSHGYIRLWIPNSPNEENLKTIRAIIDDKAQLRARFESLYTQIAVSSPPSEH</sequence>
<dbReference type="eggNOG" id="COG1418">
    <property type="taxonomic scope" value="Bacteria"/>
</dbReference>
<evidence type="ECO:0000259" key="1">
    <source>
        <dbReference type="Pfam" id="PF01966"/>
    </source>
</evidence>
<dbReference type="SUPFAM" id="SSF109604">
    <property type="entry name" value="HD-domain/PDEase-like"/>
    <property type="match status" value="1"/>
</dbReference>
<dbReference type="Pfam" id="PF01966">
    <property type="entry name" value="HD"/>
    <property type="match status" value="1"/>
</dbReference>
<keyword evidence="3" id="KW-1185">Reference proteome</keyword>
<dbReference type="STRING" id="76123.AS203_09340"/>
<keyword evidence="2" id="KW-0378">Hydrolase</keyword>